<evidence type="ECO:0000313" key="11">
    <source>
        <dbReference type="Proteomes" id="UP000236723"/>
    </source>
</evidence>
<dbReference type="InterPro" id="IPR000383">
    <property type="entry name" value="Xaa-Pro-like_dom"/>
</dbReference>
<evidence type="ECO:0000256" key="7">
    <source>
        <dbReference type="ARBA" id="ARBA00022825"/>
    </source>
</evidence>
<dbReference type="PRINTS" id="PR00923">
    <property type="entry name" value="LACTOPTASE"/>
</dbReference>
<proteinExistence type="inferred from homology"/>
<dbReference type="Proteomes" id="UP000236723">
    <property type="component" value="Unassembled WGS sequence"/>
</dbReference>
<evidence type="ECO:0000256" key="1">
    <source>
        <dbReference type="ARBA" id="ARBA00000123"/>
    </source>
</evidence>
<evidence type="ECO:0000256" key="2">
    <source>
        <dbReference type="ARBA" id="ARBA00010819"/>
    </source>
</evidence>
<keyword evidence="6" id="KW-0378">Hydrolase</keyword>
<dbReference type="SMART" id="SM00939">
    <property type="entry name" value="PepX_C"/>
    <property type="match status" value="1"/>
</dbReference>
<dbReference type="EC" id="3.4.14.11" evidence="3"/>
<dbReference type="Gene3D" id="3.40.50.1820">
    <property type="entry name" value="alpha/beta hydrolase"/>
    <property type="match status" value="2"/>
</dbReference>
<dbReference type="GO" id="GO:0008236">
    <property type="term" value="F:serine-type peptidase activity"/>
    <property type="evidence" value="ECO:0007669"/>
    <property type="project" value="UniProtKB-KW"/>
</dbReference>
<accession>A0A1H5XCP8</accession>
<comment type="catalytic activity">
    <reaction evidence="1">
        <text>Hydrolyzes Xaa-Pro-|- bonds to release unblocked, N-terminal dipeptides from substrates including Ala-Pro-|-p-nitroanilide and (sequentially) Tyr-Pro-|-Phe-Pro-|-Gly-Pro-|-Ile.</text>
        <dbReference type="EC" id="3.4.14.11"/>
    </reaction>
</comment>
<dbReference type="Pfam" id="PF02129">
    <property type="entry name" value="Peptidase_S15"/>
    <property type="match status" value="1"/>
</dbReference>
<evidence type="ECO:0000313" key="10">
    <source>
        <dbReference type="EMBL" id="SEG09538.1"/>
    </source>
</evidence>
<evidence type="ECO:0000256" key="8">
    <source>
        <dbReference type="ARBA" id="ARBA00030045"/>
    </source>
</evidence>
<dbReference type="InterPro" id="IPR029058">
    <property type="entry name" value="AB_hydrolase_fold"/>
</dbReference>
<dbReference type="NCBIfam" id="NF003780">
    <property type="entry name" value="PRK05371.1-1"/>
    <property type="match status" value="1"/>
</dbReference>
<dbReference type="InterPro" id="IPR008252">
    <property type="entry name" value="Pept_S15_Xpro"/>
</dbReference>
<dbReference type="SUPFAM" id="SSF49785">
    <property type="entry name" value="Galactose-binding domain-like"/>
    <property type="match status" value="1"/>
</dbReference>
<dbReference type="Pfam" id="PF08530">
    <property type="entry name" value="PepX_C"/>
    <property type="match status" value="1"/>
</dbReference>
<keyword evidence="11" id="KW-1185">Reference proteome</keyword>
<dbReference type="GO" id="GO:0004177">
    <property type="term" value="F:aminopeptidase activity"/>
    <property type="evidence" value="ECO:0007669"/>
    <property type="project" value="UniProtKB-KW"/>
</dbReference>
<organism evidence="10 11">
    <name type="scientific">Thermomonospora echinospora</name>
    <dbReference type="NCBI Taxonomy" id="1992"/>
    <lineage>
        <taxon>Bacteria</taxon>
        <taxon>Bacillati</taxon>
        <taxon>Actinomycetota</taxon>
        <taxon>Actinomycetes</taxon>
        <taxon>Streptosporangiales</taxon>
        <taxon>Thermomonosporaceae</taxon>
        <taxon>Thermomonospora</taxon>
    </lineage>
</organism>
<sequence>MSRRPLSRGPRRAVVAVLAGTALVVPIGGVAQATAAPGIEVRDGVTQPVFSYRDAVRERVLVQSPVDSDGDGRRDLVNVDIIRPRETERGLKVPVIIDESPYYDNAGRGNESERKRYDAAGNPIKFPLFYDNYFVPRGYAFLAVDMIGTTRSDGCPTSGGRSDVLGGKAVVDWLNGRAKAFRPDGSPVRATWTTGAAAMIGKSYDGTLANGVAATGVQGLRTIVPISAISGWYNYSRMNGVKYWTDEQPWLSDYVDTDPPAKCAAVREAMDEGEDDDTGNYNRYWAETDYRSGTVGNVGNVRASVFAVHTVNDLNVKADHFSLWWKGLAARGVPRKVWIAQYGHVDPFDFRREEWVDTLHRWFDHELYGVRNGIMREPRADVEIGPNEWITQSDWPAPGTRSLTLRPGGDGTLGLKKARRGATGTFTDASGTLGYGVTEEEMVADPAAAKPHRLAYVSPPLVKSARLSGTPTARLRIKLDKPTANLTALLVDFGEDTRVDYLGPGSGIRTLTTESCHGEATADDDPCYRETEATTVTRPANVVARGWIDAQNRTSLSDPAPLTPGRYHTVRWQTLPQDYVFKTGHRIALVLAGTDADYNTETPTGARVTVDLAGTSITVPVVLVGAPTDLVGPQTRSGWHGPAKVKLPRQARKFY</sequence>
<dbReference type="GO" id="GO:0008239">
    <property type="term" value="F:dipeptidyl-peptidase activity"/>
    <property type="evidence" value="ECO:0007669"/>
    <property type="project" value="UniProtKB-EC"/>
</dbReference>
<evidence type="ECO:0000256" key="3">
    <source>
        <dbReference type="ARBA" id="ARBA00012463"/>
    </source>
</evidence>
<reference evidence="11" key="1">
    <citation type="submission" date="2016-10" db="EMBL/GenBank/DDBJ databases">
        <authorList>
            <person name="Varghese N."/>
            <person name="Submissions S."/>
        </authorList>
    </citation>
    <scope>NUCLEOTIDE SEQUENCE [LARGE SCALE GENOMIC DNA]</scope>
    <source>
        <strain evidence="11">DSM 43163</strain>
    </source>
</reference>
<keyword evidence="5" id="KW-0645">Protease</keyword>
<dbReference type="InterPro" id="IPR008979">
    <property type="entry name" value="Galactose-bd-like_sf"/>
</dbReference>
<gene>
    <name evidence="10" type="ORF">SAMN04489712_103196</name>
</gene>
<dbReference type="EMBL" id="FNVO01000003">
    <property type="protein sequence ID" value="SEG09538.1"/>
    <property type="molecule type" value="Genomic_DNA"/>
</dbReference>
<evidence type="ECO:0000256" key="4">
    <source>
        <dbReference type="ARBA" id="ARBA00022438"/>
    </source>
</evidence>
<dbReference type="Gene3D" id="2.60.120.260">
    <property type="entry name" value="Galactose-binding domain-like"/>
    <property type="match status" value="1"/>
</dbReference>
<dbReference type="SUPFAM" id="SSF53474">
    <property type="entry name" value="alpha/beta-Hydrolases"/>
    <property type="match status" value="1"/>
</dbReference>
<keyword evidence="4" id="KW-0031">Aminopeptidase</keyword>
<dbReference type="AlphaFoldDB" id="A0A1H5XCP8"/>
<evidence type="ECO:0000256" key="5">
    <source>
        <dbReference type="ARBA" id="ARBA00022670"/>
    </source>
</evidence>
<dbReference type="InterPro" id="IPR013736">
    <property type="entry name" value="Xaa-Pro_dipept_C"/>
</dbReference>
<keyword evidence="7" id="KW-0720">Serine protease</keyword>
<protein>
    <recommendedName>
        <fullName evidence="3">Xaa-Pro dipeptidyl-peptidase</fullName>
        <ecNumber evidence="3">3.4.14.11</ecNumber>
    </recommendedName>
    <alternativeName>
        <fullName evidence="8">X-prolyl-dipeptidyl aminopeptidase</fullName>
    </alternativeName>
</protein>
<feature type="domain" description="Xaa-Pro dipeptidyl-peptidase C-terminal" evidence="9">
    <location>
        <begin position="360"/>
        <end position="618"/>
    </location>
</feature>
<name>A0A1H5XCP8_9ACTN</name>
<dbReference type="GO" id="GO:0006508">
    <property type="term" value="P:proteolysis"/>
    <property type="evidence" value="ECO:0007669"/>
    <property type="project" value="UniProtKB-KW"/>
</dbReference>
<evidence type="ECO:0000256" key="6">
    <source>
        <dbReference type="ARBA" id="ARBA00022801"/>
    </source>
</evidence>
<comment type="similarity">
    <text evidence="2">Belongs to the peptidase S15 family.</text>
</comment>
<dbReference type="RefSeq" id="WP_235017719.1">
    <property type="nucleotide sequence ID" value="NZ_FNVO01000003.1"/>
</dbReference>
<evidence type="ECO:0000259" key="9">
    <source>
        <dbReference type="SMART" id="SM00939"/>
    </source>
</evidence>